<protein>
    <submittedName>
        <fullName evidence="1">Uncharacterized protein</fullName>
    </submittedName>
</protein>
<proteinExistence type="predicted"/>
<organism evidence="1 2">
    <name type="scientific">Rhamnella rubrinervis</name>
    <dbReference type="NCBI Taxonomy" id="2594499"/>
    <lineage>
        <taxon>Eukaryota</taxon>
        <taxon>Viridiplantae</taxon>
        <taxon>Streptophyta</taxon>
        <taxon>Embryophyta</taxon>
        <taxon>Tracheophyta</taxon>
        <taxon>Spermatophyta</taxon>
        <taxon>Magnoliopsida</taxon>
        <taxon>eudicotyledons</taxon>
        <taxon>Gunneridae</taxon>
        <taxon>Pentapetalae</taxon>
        <taxon>rosids</taxon>
        <taxon>fabids</taxon>
        <taxon>Rosales</taxon>
        <taxon>Rhamnaceae</taxon>
        <taxon>rhamnoid group</taxon>
        <taxon>Rhamneae</taxon>
        <taxon>Rhamnella</taxon>
    </lineage>
</organism>
<accession>A0A8K0E430</accession>
<dbReference type="Proteomes" id="UP000796880">
    <property type="component" value="Unassembled WGS sequence"/>
</dbReference>
<reference evidence="1" key="1">
    <citation type="submission" date="2020-03" db="EMBL/GenBank/DDBJ databases">
        <title>A high-quality chromosome-level genome assembly of a woody plant with both climbing and erect habits, Rhamnella rubrinervis.</title>
        <authorList>
            <person name="Lu Z."/>
            <person name="Yang Y."/>
            <person name="Zhu X."/>
            <person name="Sun Y."/>
        </authorList>
    </citation>
    <scope>NUCLEOTIDE SEQUENCE</scope>
    <source>
        <strain evidence="1">BYM</strain>
        <tissue evidence="1">Leaf</tissue>
    </source>
</reference>
<name>A0A8K0E430_9ROSA</name>
<sequence length="195" mass="21407">MGTDDAELVELVTNLGSFKVHNLMCTEFLKLVNRISSIFPEIEAARPRCSSGIQALCLLNRAIDKAKSLLQYCSESSKLYLALTGDVIVSRCQRSRSLLEQSLLQIQNNVPVALAVEGATFILDPYEEEAGKVVKELLHVGESASDSQESSEIKALQLAASRLHITSSKAILIEKRSIRKLLEKAGDNDSTKGRF</sequence>
<comment type="caution">
    <text evidence="1">The sequence shown here is derived from an EMBL/GenBank/DDBJ whole genome shotgun (WGS) entry which is preliminary data.</text>
</comment>
<keyword evidence="2" id="KW-1185">Reference proteome</keyword>
<gene>
    <name evidence="1" type="ORF">FNV43_RR17626</name>
</gene>
<dbReference type="AlphaFoldDB" id="A0A8K0E430"/>
<evidence type="ECO:0000313" key="1">
    <source>
        <dbReference type="EMBL" id="KAF3439349.1"/>
    </source>
</evidence>
<dbReference type="OrthoDB" id="10064100at2759"/>
<evidence type="ECO:0000313" key="2">
    <source>
        <dbReference type="Proteomes" id="UP000796880"/>
    </source>
</evidence>
<dbReference type="EMBL" id="VOIH02000008">
    <property type="protein sequence ID" value="KAF3439349.1"/>
    <property type="molecule type" value="Genomic_DNA"/>
</dbReference>